<dbReference type="RefSeq" id="WP_322447298.1">
    <property type="nucleotide sequence ID" value="NZ_JAXOFX010000010.1"/>
</dbReference>
<dbReference type="Gene3D" id="3.30.470.20">
    <property type="entry name" value="ATP-grasp fold, B domain"/>
    <property type="match status" value="1"/>
</dbReference>
<sequence>MSTISRGKWKQYQILKKNEKLSTYLLDTKIFSIDTLFDFLEKYQNIKITPSFGYRTFFVYSIDLDTFEILTPQEKKILEGKQACFDYLIKVLPKDQTSIIQQITPSNEVGDYINEQILTLYRPNPSSKWKIKSNLPYMNHIELGIFQRFTVKNICLEIAEQLGAYYEDTQLIVVTIGFDLSDKVWINQTELHPPSSKWTQYNMLHVNRKVRANLPDTELATPSSISNFLKKFNKVILKPCVGQWGKGVIQITTLSDGTLEYHFRKNKVTFQTFDELYEYLNKKYFTKRYLVQKKISLASVESNPFDIRVMVQKESKELPWFITGRLIKVASNNFVVTNFAKSVFPLEEGLKLSSIKEKPILKIMKKLNLVCLISSNHLLKSNPELHRLGYDMAIDEKGEIYIIEVNYVPDVAMFHLLEDKTMYKLINSTAVKYRSSEKTAKH</sequence>
<dbReference type="Pfam" id="PF14398">
    <property type="entry name" value="ATPgrasp_YheCD"/>
    <property type="match status" value="2"/>
</dbReference>
<organism evidence="1 2">
    <name type="scientific">Robertmurraya mangrovi</name>
    <dbReference type="NCBI Taxonomy" id="3098077"/>
    <lineage>
        <taxon>Bacteria</taxon>
        <taxon>Bacillati</taxon>
        <taxon>Bacillota</taxon>
        <taxon>Bacilli</taxon>
        <taxon>Bacillales</taxon>
        <taxon>Bacillaceae</taxon>
        <taxon>Robertmurraya</taxon>
    </lineage>
</organism>
<dbReference type="EMBL" id="JAXOFX010000010">
    <property type="protein sequence ID" value="MDZ5472996.1"/>
    <property type="molecule type" value="Genomic_DNA"/>
</dbReference>
<dbReference type="SUPFAM" id="SSF56059">
    <property type="entry name" value="Glutathione synthetase ATP-binding domain-like"/>
    <property type="match status" value="1"/>
</dbReference>
<evidence type="ECO:0000313" key="2">
    <source>
        <dbReference type="Proteomes" id="UP001290455"/>
    </source>
</evidence>
<dbReference type="InterPro" id="IPR026838">
    <property type="entry name" value="YheC/D"/>
</dbReference>
<protein>
    <submittedName>
        <fullName evidence="1">YheC/YheD family protein</fullName>
    </submittedName>
</protein>
<proteinExistence type="predicted"/>
<accession>A0ABU5J0V4</accession>
<reference evidence="1 2" key="1">
    <citation type="submission" date="2023-11" db="EMBL/GenBank/DDBJ databases">
        <title>Bacillus jintuensis, isolated from a mudflat on the Beibu Gulf coast.</title>
        <authorList>
            <person name="Li M."/>
        </authorList>
    </citation>
    <scope>NUCLEOTIDE SEQUENCE [LARGE SCALE GENOMIC DNA]</scope>
    <source>
        <strain evidence="1 2">31A1R</strain>
    </source>
</reference>
<gene>
    <name evidence="1" type="ORF">SM124_14860</name>
</gene>
<dbReference type="Proteomes" id="UP001290455">
    <property type="component" value="Unassembled WGS sequence"/>
</dbReference>
<comment type="caution">
    <text evidence="1">The sequence shown here is derived from an EMBL/GenBank/DDBJ whole genome shotgun (WGS) entry which is preliminary data.</text>
</comment>
<keyword evidence="2" id="KW-1185">Reference proteome</keyword>
<name>A0ABU5J0V4_9BACI</name>
<evidence type="ECO:0000313" key="1">
    <source>
        <dbReference type="EMBL" id="MDZ5472996.1"/>
    </source>
</evidence>